<dbReference type="InterPro" id="IPR007125">
    <property type="entry name" value="H2A/H2B/H3"/>
</dbReference>
<feature type="domain" description="Core Histone H2A/H2B/H3" evidence="3">
    <location>
        <begin position="99"/>
        <end position="175"/>
    </location>
</feature>
<dbReference type="Gene3D" id="1.10.20.10">
    <property type="entry name" value="Histone, subunit A"/>
    <property type="match status" value="1"/>
</dbReference>
<accession>A0A9J6BPH2</accession>
<dbReference type="PRINTS" id="PR00621">
    <property type="entry name" value="HISTONEH2B"/>
</dbReference>
<dbReference type="EMBL" id="JADBJN010000003">
    <property type="protein sequence ID" value="KAG5671769.1"/>
    <property type="molecule type" value="Genomic_DNA"/>
</dbReference>
<dbReference type="CDD" id="cd22910">
    <property type="entry name" value="HFD_H2B"/>
    <property type="match status" value="1"/>
</dbReference>
<dbReference type="AlphaFoldDB" id="A0A9J6BPH2"/>
<evidence type="ECO:0000256" key="1">
    <source>
        <dbReference type="ARBA" id="ARBA00006846"/>
    </source>
</evidence>
<comment type="similarity">
    <text evidence="1">Belongs to the histone H2B family.</text>
</comment>
<dbReference type="OrthoDB" id="7758076at2759"/>
<evidence type="ECO:0000313" key="4">
    <source>
        <dbReference type="EMBL" id="KAG5671769.1"/>
    </source>
</evidence>
<dbReference type="InterPro" id="IPR009072">
    <property type="entry name" value="Histone-fold"/>
</dbReference>
<dbReference type="SUPFAM" id="SSF47113">
    <property type="entry name" value="Histone-fold"/>
    <property type="match status" value="1"/>
</dbReference>
<dbReference type="GO" id="GO:0003677">
    <property type="term" value="F:DNA binding"/>
    <property type="evidence" value="ECO:0007669"/>
    <property type="project" value="InterPro"/>
</dbReference>
<feature type="compositionally biased region" description="Polar residues" evidence="2">
    <location>
        <begin position="24"/>
        <end position="37"/>
    </location>
</feature>
<protein>
    <recommendedName>
        <fullName evidence="3">Core Histone H2A/H2B/H3 domain-containing protein</fullName>
    </recommendedName>
</protein>
<comment type="caution">
    <text evidence="4">The sequence shown here is derived from an EMBL/GenBank/DDBJ whole genome shotgun (WGS) entry which is preliminary data.</text>
</comment>
<feature type="compositionally biased region" description="Basic residues" evidence="2">
    <location>
        <begin position="9"/>
        <end position="20"/>
    </location>
</feature>
<dbReference type="PANTHER" id="PTHR23428">
    <property type="entry name" value="HISTONE H2B"/>
    <property type="match status" value="1"/>
</dbReference>
<feature type="region of interest" description="Disordered" evidence="2">
    <location>
        <begin position="1"/>
        <end position="46"/>
    </location>
</feature>
<gene>
    <name evidence="4" type="ORF">PVAND_001947</name>
</gene>
<dbReference type="GO" id="GO:0046982">
    <property type="term" value="F:protein heterodimerization activity"/>
    <property type="evidence" value="ECO:0007669"/>
    <property type="project" value="InterPro"/>
</dbReference>
<reference evidence="4" key="1">
    <citation type="submission" date="2021-03" db="EMBL/GenBank/DDBJ databases">
        <title>Chromosome level genome of the anhydrobiotic midge Polypedilum vanderplanki.</title>
        <authorList>
            <person name="Yoshida Y."/>
            <person name="Kikawada T."/>
            <person name="Gusev O."/>
        </authorList>
    </citation>
    <scope>NUCLEOTIDE SEQUENCE</scope>
    <source>
        <strain evidence="4">NIAS01</strain>
        <tissue evidence="4">Whole body or cell culture</tissue>
    </source>
</reference>
<evidence type="ECO:0000313" key="5">
    <source>
        <dbReference type="Proteomes" id="UP001107558"/>
    </source>
</evidence>
<dbReference type="SMART" id="SM00427">
    <property type="entry name" value="H2B"/>
    <property type="match status" value="1"/>
</dbReference>
<sequence>MKKQESKVLKKKAKKTKSHLKTAMNKSQKNVKSTLQLSDDENSEKDDEIIRRVNVRIAEYSFPSQLIQSVNKMEDVELESEMIHAEAEANNKNAVHSISKSKRKYKKSRNENFSRFIHKVLKNTYPEISISKKAMDIMNSFVHDIIERLVNEVSKLIGYSGRKTLLSRDMQTACKFLLSGELQVIAISEASRALNKYLNSLHSDNANESGES</sequence>
<dbReference type="Proteomes" id="UP001107558">
    <property type="component" value="Chromosome 3"/>
</dbReference>
<organism evidence="4 5">
    <name type="scientific">Polypedilum vanderplanki</name>
    <name type="common">Sleeping chironomid midge</name>
    <dbReference type="NCBI Taxonomy" id="319348"/>
    <lineage>
        <taxon>Eukaryota</taxon>
        <taxon>Metazoa</taxon>
        <taxon>Ecdysozoa</taxon>
        <taxon>Arthropoda</taxon>
        <taxon>Hexapoda</taxon>
        <taxon>Insecta</taxon>
        <taxon>Pterygota</taxon>
        <taxon>Neoptera</taxon>
        <taxon>Endopterygota</taxon>
        <taxon>Diptera</taxon>
        <taxon>Nematocera</taxon>
        <taxon>Chironomoidea</taxon>
        <taxon>Chironomidae</taxon>
        <taxon>Chironominae</taxon>
        <taxon>Polypedilum</taxon>
        <taxon>Polypedilum</taxon>
    </lineage>
</organism>
<dbReference type="Pfam" id="PF00125">
    <property type="entry name" value="Histone"/>
    <property type="match status" value="1"/>
</dbReference>
<dbReference type="InterPro" id="IPR000558">
    <property type="entry name" value="Histone_H2B"/>
</dbReference>
<evidence type="ECO:0000256" key="2">
    <source>
        <dbReference type="SAM" id="MobiDB-lite"/>
    </source>
</evidence>
<dbReference type="GO" id="GO:0000786">
    <property type="term" value="C:nucleosome"/>
    <property type="evidence" value="ECO:0007669"/>
    <property type="project" value="InterPro"/>
</dbReference>
<keyword evidence="5" id="KW-1185">Reference proteome</keyword>
<dbReference type="GO" id="GO:0005634">
    <property type="term" value="C:nucleus"/>
    <property type="evidence" value="ECO:0007669"/>
    <property type="project" value="UniProtKB-ARBA"/>
</dbReference>
<proteinExistence type="inferred from homology"/>
<evidence type="ECO:0000259" key="3">
    <source>
        <dbReference type="Pfam" id="PF00125"/>
    </source>
</evidence>
<dbReference type="GO" id="GO:0030527">
    <property type="term" value="F:structural constituent of chromatin"/>
    <property type="evidence" value="ECO:0007669"/>
    <property type="project" value="InterPro"/>
</dbReference>
<name>A0A9J6BPH2_POLVA</name>
<dbReference type="FunFam" id="1.10.20.10:FF:000043">
    <property type="entry name" value="Histone H2B"/>
    <property type="match status" value="1"/>
</dbReference>